<evidence type="ECO:0008006" key="3">
    <source>
        <dbReference type="Google" id="ProtNLM"/>
    </source>
</evidence>
<evidence type="ECO:0000313" key="2">
    <source>
        <dbReference type="EMBL" id="VAW20414.1"/>
    </source>
</evidence>
<sequence length="424" mass="47470">MIFLTIIFSSLFLTPANANPTGELRILTSMPRTFFEPFAQAFEDLYPEVSVVVLNKNTNAAVAEIVRGNPRSFDVFWASSSEAFAVLNSQGAFLEYGDELKTRLPGQSNLAAFFPFALSSIGWTQNQASSLPRPYQWEDLLNPIYAEKIGMAAPSRSGSTHMFVERFLQVRGWEEGWAYLLELSGNLSTITSRSFGVIDGVIKQRFDIGITLDFLAQSRRENGLLFSYGRPLMVMPAQIGLLNGGNSSETAARFVEMVLSNQGQNLLLIPQISRVPIIEELRDASPEISGKINNALQLSWQPYNALLARDRYWSVNAIFDEFITFQLPKRKSLWQRVRELEAKNGAEYALQIAEIKRLLVQMPINEAAAQDPMLNDDLTRITALAAPTDFQRVILTEWTKQASELLEQADEILSLLENGSNNGQ</sequence>
<dbReference type="Pfam" id="PF13531">
    <property type="entry name" value="SBP_bac_11"/>
    <property type="match status" value="1"/>
</dbReference>
<dbReference type="EMBL" id="UOEQ01000272">
    <property type="protein sequence ID" value="VAW20414.1"/>
    <property type="molecule type" value="Genomic_DNA"/>
</dbReference>
<reference evidence="2" key="1">
    <citation type="submission" date="2018-06" db="EMBL/GenBank/DDBJ databases">
        <authorList>
            <person name="Zhirakovskaya E."/>
        </authorList>
    </citation>
    <scope>NUCLEOTIDE SEQUENCE</scope>
</reference>
<dbReference type="PANTHER" id="PTHR30006">
    <property type="entry name" value="THIAMINE-BINDING PERIPLASMIC PROTEIN-RELATED"/>
    <property type="match status" value="1"/>
</dbReference>
<organism evidence="2">
    <name type="scientific">hydrothermal vent metagenome</name>
    <dbReference type="NCBI Taxonomy" id="652676"/>
    <lineage>
        <taxon>unclassified sequences</taxon>
        <taxon>metagenomes</taxon>
        <taxon>ecological metagenomes</taxon>
    </lineage>
</organism>
<proteinExistence type="predicted"/>
<dbReference type="SUPFAM" id="SSF53850">
    <property type="entry name" value="Periplasmic binding protein-like II"/>
    <property type="match status" value="1"/>
</dbReference>
<gene>
    <name evidence="2" type="ORF">MNBD_ALPHA11-147</name>
</gene>
<keyword evidence="1" id="KW-0732">Signal</keyword>
<protein>
    <recommendedName>
        <fullName evidence="3">Phosphoglycerate transport regulatory protein PgtC</fullName>
    </recommendedName>
</protein>
<dbReference type="GO" id="GO:0030288">
    <property type="term" value="C:outer membrane-bounded periplasmic space"/>
    <property type="evidence" value="ECO:0007669"/>
    <property type="project" value="TreeGrafter"/>
</dbReference>
<dbReference type="PANTHER" id="PTHR30006:SF25">
    <property type="entry name" value="PHOSPHOGLYCERATE TRANSPORT REGULATORY PROTEIN PGTC"/>
    <property type="match status" value="1"/>
</dbReference>
<dbReference type="AlphaFoldDB" id="A0A3B0UJK6"/>
<accession>A0A3B0UJK6</accession>
<dbReference type="Gene3D" id="3.40.190.10">
    <property type="entry name" value="Periplasmic binding protein-like II"/>
    <property type="match status" value="2"/>
</dbReference>
<evidence type="ECO:0000256" key="1">
    <source>
        <dbReference type="ARBA" id="ARBA00022729"/>
    </source>
</evidence>
<name>A0A3B0UJK6_9ZZZZ</name>